<evidence type="ECO:0000313" key="1">
    <source>
        <dbReference type="EMBL" id="ETO05053.1"/>
    </source>
</evidence>
<dbReference type="OrthoDB" id="418349at2759"/>
<dbReference type="AlphaFoldDB" id="X6LT06"/>
<proteinExistence type="predicted"/>
<keyword evidence="2" id="KW-1185">Reference proteome</keyword>
<feature type="non-terminal residue" evidence="1">
    <location>
        <position position="1"/>
    </location>
</feature>
<reference evidence="1 2" key="1">
    <citation type="journal article" date="2013" name="Curr. Biol.">
        <title>The Genome of the Foraminiferan Reticulomyxa filosa.</title>
        <authorList>
            <person name="Glockner G."/>
            <person name="Hulsmann N."/>
            <person name="Schleicher M."/>
            <person name="Noegel A.A."/>
            <person name="Eichinger L."/>
            <person name="Gallinger C."/>
            <person name="Pawlowski J."/>
            <person name="Sierra R."/>
            <person name="Euteneuer U."/>
            <person name="Pillet L."/>
            <person name="Moustafa A."/>
            <person name="Platzer M."/>
            <person name="Groth M."/>
            <person name="Szafranski K."/>
            <person name="Schliwa M."/>
        </authorList>
    </citation>
    <scope>NUCLEOTIDE SEQUENCE [LARGE SCALE GENOMIC DNA]</scope>
</reference>
<evidence type="ECO:0000313" key="2">
    <source>
        <dbReference type="Proteomes" id="UP000023152"/>
    </source>
</evidence>
<name>X6LT06_RETFI</name>
<protein>
    <submittedName>
        <fullName evidence="1">Uncharacterized protein</fullName>
    </submittedName>
</protein>
<dbReference type="EMBL" id="ASPP01028597">
    <property type="protein sequence ID" value="ETO05053.1"/>
    <property type="molecule type" value="Genomic_DNA"/>
</dbReference>
<dbReference type="Proteomes" id="UP000023152">
    <property type="component" value="Unassembled WGS sequence"/>
</dbReference>
<organism evidence="1 2">
    <name type="scientific">Reticulomyxa filosa</name>
    <dbReference type="NCBI Taxonomy" id="46433"/>
    <lineage>
        <taxon>Eukaryota</taxon>
        <taxon>Sar</taxon>
        <taxon>Rhizaria</taxon>
        <taxon>Retaria</taxon>
        <taxon>Foraminifera</taxon>
        <taxon>Monothalamids</taxon>
        <taxon>Reticulomyxidae</taxon>
        <taxon>Reticulomyxa</taxon>
    </lineage>
</organism>
<sequence length="127" mass="14757">IKKNSKMTTVKEKKIKIFEKDFIDYILKLKIKKSDIFHLHIKSKKESTAMKALELSWISHSTRHSYGLFVMTKDIHKVFPHGGKHVLSYTNCDVETSTTHQIHLQSQYLGLGVVSDKCYCQSEIPKY</sequence>
<gene>
    <name evidence="1" type="ORF">RFI_32343</name>
</gene>
<comment type="caution">
    <text evidence="1">The sequence shown here is derived from an EMBL/GenBank/DDBJ whole genome shotgun (WGS) entry which is preliminary data.</text>
</comment>
<accession>X6LT06</accession>